<name>C7QEV9_CATAD</name>
<accession>C7QEV9</accession>
<dbReference type="OrthoDB" id="4266423at2"/>
<proteinExistence type="predicted"/>
<dbReference type="Proteomes" id="UP000000851">
    <property type="component" value="Chromosome"/>
</dbReference>
<evidence type="ECO:0000313" key="2">
    <source>
        <dbReference type="Proteomes" id="UP000000851"/>
    </source>
</evidence>
<dbReference type="HOGENOM" id="CLU_1709936_0_0_11"/>
<protein>
    <submittedName>
        <fullName evidence="1">Uncharacterized protein</fullName>
    </submittedName>
</protein>
<keyword evidence="2" id="KW-1185">Reference proteome</keyword>
<dbReference type="AlphaFoldDB" id="C7QEV9"/>
<organism evidence="1 2">
    <name type="scientific">Catenulispora acidiphila (strain DSM 44928 / JCM 14897 / NBRC 102108 / NRRL B-24433 / ID139908)</name>
    <dbReference type="NCBI Taxonomy" id="479433"/>
    <lineage>
        <taxon>Bacteria</taxon>
        <taxon>Bacillati</taxon>
        <taxon>Actinomycetota</taxon>
        <taxon>Actinomycetes</taxon>
        <taxon>Catenulisporales</taxon>
        <taxon>Catenulisporaceae</taxon>
        <taxon>Catenulispora</taxon>
    </lineage>
</organism>
<evidence type="ECO:0000313" key="1">
    <source>
        <dbReference type="EMBL" id="ACU72879.1"/>
    </source>
</evidence>
<sequence>MFEKASGEELAERQRVAAWVREELAIAGLPTVGNDEHGLHGDVNGVLVEVDEGDDTAGGVILSWACSDRLTDRIVGAVADRRFEDPAIWHAGAVRQAMNAAVVQILTAAGFTVVDNPNDMHPQSLKVTAAPGRDAPLAWENADATASSWIPES</sequence>
<gene>
    <name evidence="1" type="ordered locus">Caci_4009</name>
</gene>
<dbReference type="RefSeq" id="WP_015792608.1">
    <property type="nucleotide sequence ID" value="NC_013131.1"/>
</dbReference>
<reference evidence="1 2" key="1">
    <citation type="journal article" date="2009" name="Stand. Genomic Sci.">
        <title>Complete genome sequence of Catenulispora acidiphila type strain (ID 139908).</title>
        <authorList>
            <person name="Copeland A."/>
            <person name="Lapidus A."/>
            <person name="Glavina Del Rio T."/>
            <person name="Nolan M."/>
            <person name="Lucas S."/>
            <person name="Chen F."/>
            <person name="Tice H."/>
            <person name="Cheng J.F."/>
            <person name="Bruce D."/>
            <person name="Goodwin L."/>
            <person name="Pitluck S."/>
            <person name="Mikhailova N."/>
            <person name="Pati A."/>
            <person name="Ivanova N."/>
            <person name="Mavromatis K."/>
            <person name="Chen A."/>
            <person name="Palaniappan K."/>
            <person name="Chain P."/>
            <person name="Land M."/>
            <person name="Hauser L."/>
            <person name="Chang Y.J."/>
            <person name="Jeffries C.D."/>
            <person name="Chertkov O."/>
            <person name="Brettin T."/>
            <person name="Detter J.C."/>
            <person name="Han C."/>
            <person name="Ali Z."/>
            <person name="Tindall B.J."/>
            <person name="Goker M."/>
            <person name="Bristow J."/>
            <person name="Eisen J.A."/>
            <person name="Markowitz V."/>
            <person name="Hugenholtz P."/>
            <person name="Kyrpides N.C."/>
            <person name="Klenk H.P."/>
        </authorList>
    </citation>
    <scope>NUCLEOTIDE SEQUENCE [LARGE SCALE GENOMIC DNA]</scope>
    <source>
        <strain evidence="2">DSM 44928 / JCM 14897 / NBRC 102108 / NRRL B-24433 / ID139908</strain>
    </source>
</reference>
<dbReference type="KEGG" id="cai:Caci_4009"/>
<dbReference type="SMR" id="C7QEV9"/>
<dbReference type="InParanoid" id="C7QEV9"/>
<dbReference type="EMBL" id="CP001700">
    <property type="protein sequence ID" value="ACU72879.1"/>
    <property type="molecule type" value="Genomic_DNA"/>
</dbReference>